<protein>
    <submittedName>
        <fullName evidence="1">Uncharacterized protein</fullName>
    </submittedName>
</protein>
<dbReference type="AlphaFoldDB" id="X0XK99"/>
<reference evidence="1" key="1">
    <citation type="journal article" date="2014" name="Front. Microbiol.">
        <title>High frequency of phylogenetically diverse reductive dehalogenase-homologous genes in deep subseafloor sedimentary metagenomes.</title>
        <authorList>
            <person name="Kawai M."/>
            <person name="Futagami T."/>
            <person name="Toyoda A."/>
            <person name="Takaki Y."/>
            <person name="Nishi S."/>
            <person name="Hori S."/>
            <person name="Arai W."/>
            <person name="Tsubouchi T."/>
            <person name="Morono Y."/>
            <person name="Uchiyama I."/>
            <person name="Ito T."/>
            <person name="Fujiyama A."/>
            <person name="Inagaki F."/>
            <person name="Takami H."/>
        </authorList>
    </citation>
    <scope>NUCLEOTIDE SEQUENCE</scope>
    <source>
        <strain evidence="1">Expedition CK06-06</strain>
    </source>
</reference>
<name>X0XK99_9ZZZZ</name>
<proteinExistence type="predicted"/>
<sequence>MTQQPNSGLLFYHWGYRYDINREITNNFDPKNTKGRQYPALQMDVPNAFNVLSEPEYGTQQQDIEMVLYFDDLQGYGNDGRTKILNEI</sequence>
<accession>X0XK99</accession>
<evidence type="ECO:0000313" key="1">
    <source>
        <dbReference type="EMBL" id="GAG37058.1"/>
    </source>
</evidence>
<organism evidence="1">
    <name type="scientific">marine sediment metagenome</name>
    <dbReference type="NCBI Taxonomy" id="412755"/>
    <lineage>
        <taxon>unclassified sequences</taxon>
        <taxon>metagenomes</taxon>
        <taxon>ecological metagenomes</taxon>
    </lineage>
</organism>
<dbReference type="EMBL" id="BARS01041884">
    <property type="protein sequence ID" value="GAG37058.1"/>
    <property type="molecule type" value="Genomic_DNA"/>
</dbReference>
<feature type="non-terminal residue" evidence="1">
    <location>
        <position position="88"/>
    </location>
</feature>
<comment type="caution">
    <text evidence="1">The sequence shown here is derived from an EMBL/GenBank/DDBJ whole genome shotgun (WGS) entry which is preliminary data.</text>
</comment>
<gene>
    <name evidence="1" type="ORF">S01H1_63619</name>
</gene>